<gene>
    <name evidence="2" type="ORF">Tci_904700</name>
</gene>
<accession>A0A699VHF5</accession>
<name>A0A699VHF5_TANCI</name>
<sequence>QNHLQPDAATQGDAHKSPTLQLMPLMPCTAAELSPTSHPGLKVASSGLLRGDVSALGILALRLVDGVDIGNPGGVPDGCSER</sequence>
<feature type="non-terminal residue" evidence="2">
    <location>
        <position position="1"/>
    </location>
</feature>
<dbReference type="AlphaFoldDB" id="A0A699VHF5"/>
<protein>
    <submittedName>
        <fullName evidence="2">Uncharacterized protein</fullName>
    </submittedName>
</protein>
<feature type="region of interest" description="Disordered" evidence="1">
    <location>
        <begin position="1"/>
        <end position="20"/>
    </location>
</feature>
<evidence type="ECO:0000313" key="2">
    <source>
        <dbReference type="EMBL" id="GFD32731.1"/>
    </source>
</evidence>
<evidence type="ECO:0000256" key="1">
    <source>
        <dbReference type="SAM" id="MobiDB-lite"/>
    </source>
</evidence>
<proteinExistence type="predicted"/>
<dbReference type="EMBL" id="BKCJ011427537">
    <property type="protein sequence ID" value="GFD32731.1"/>
    <property type="molecule type" value="Genomic_DNA"/>
</dbReference>
<reference evidence="2" key="1">
    <citation type="journal article" date="2019" name="Sci. Rep.">
        <title>Draft genome of Tanacetum cinerariifolium, the natural source of mosquito coil.</title>
        <authorList>
            <person name="Yamashiro T."/>
            <person name="Shiraishi A."/>
            <person name="Satake H."/>
            <person name="Nakayama K."/>
        </authorList>
    </citation>
    <scope>NUCLEOTIDE SEQUENCE</scope>
</reference>
<organism evidence="2">
    <name type="scientific">Tanacetum cinerariifolium</name>
    <name type="common">Dalmatian daisy</name>
    <name type="synonym">Chrysanthemum cinerariifolium</name>
    <dbReference type="NCBI Taxonomy" id="118510"/>
    <lineage>
        <taxon>Eukaryota</taxon>
        <taxon>Viridiplantae</taxon>
        <taxon>Streptophyta</taxon>
        <taxon>Embryophyta</taxon>
        <taxon>Tracheophyta</taxon>
        <taxon>Spermatophyta</taxon>
        <taxon>Magnoliopsida</taxon>
        <taxon>eudicotyledons</taxon>
        <taxon>Gunneridae</taxon>
        <taxon>Pentapetalae</taxon>
        <taxon>asterids</taxon>
        <taxon>campanulids</taxon>
        <taxon>Asterales</taxon>
        <taxon>Asteraceae</taxon>
        <taxon>Asteroideae</taxon>
        <taxon>Anthemideae</taxon>
        <taxon>Anthemidinae</taxon>
        <taxon>Tanacetum</taxon>
    </lineage>
</organism>
<comment type="caution">
    <text evidence="2">The sequence shown here is derived from an EMBL/GenBank/DDBJ whole genome shotgun (WGS) entry which is preliminary data.</text>
</comment>